<dbReference type="Proteomes" id="UP000531216">
    <property type="component" value="Unassembled WGS sequence"/>
</dbReference>
<dbReference type="RefSeq" id="WP_090966984.1">
    <property type="nucleotide sequence ID" value="NZ_FOOA01000051.1"/>
</dbReference>
<dbReference type="OrthoDB" id="7908303at2"/>
<reference evidence="1 2" key="1">
    <citation type="submission" date="2020-08" db="EMBL/GenBank/DDBJ databases">
        <title>Genomic Encyclopedia of Type Strains, Phase IV (KMG-IV): sequencing the most valuable type-strain genomes for metagenomic binning, comparative biology and taxonomic classification.</title>
        <authorList>
            <person name="Goeker M."/>
        </authorList>
    </citation>
    <scope>NUCLEOTIDE SEQUENCE [LARGE SCALE GENOMIC DNA]</scope>
    <source>
        <strain evidence="1 2">DSM 25024</strain>
    </source>
</reference>
<sequence>MPHLSKLTPIQIRALVRLDDGHGHMDSVGQEAEQLSDAVLVACYELSRMGLVEASSGWRGTVWFRLTARGRTIREVGRT</sequence>
<evidence type="ECO:0000313" key="1">
    <source>
        <dbReference type="EMBL" id="MBB3937790.1"/>
    </source>
</evidence>
<comment type="caution">
    <text evidence="1">The sequence shown here is derived from an EMBL/GenBank/DDBJ whole genome shotgun (WGS) entry which is preliminary data.</text>
</comment>
<dbReference type="EMBL" id="JACIDO010000011">
    <property type="protein sequence ID" value="MBB3937790.1"/>
    <property type="molecule type" value="Genomic_DNA"/>
</dbReference>
<gene>
    <name evidence="1" type="ORF">GGR05_003958</name>
</gene>
<protein>
    <submittedName>
        <fullName evidence="1">Uncharacterized protein</fullName>
    </submittedName>
</protein>
<dbReference type="AlphaFoldDB" id="A0A7W6BWQ8"/>
<name>A0A7W6BWQ8_9HYPH</name>
<keyword evidence="2" id="KW-1185">Reference proteome</keyword>
<organism evidence="1 2">
    <name type="scientific">Aureimonas phyllosphaerae</name>
    <dbReference type="NCBI Taxonomy" id="1166078"/>
    <lineage>
        <taxon>Bacteria</taxon>
        <taxon>Pseudomonadati</taxon>
        <taxon>Pseudomonadota</taxon>
        <taxon>Alphaproteobacteria</taxon>
        <taxon>Hyphomicrobiales</taxon>
        <taxon>Aurantimonadaceae</taxon>
        <taxon>Aureimonas</taxon>
    </lineage>
</organism>
<proteinExistence type="predicted"/>
<accession>A0A7W6BWQ8</accession>
<evidence type="ECO:0000313" key="2">
    <source>
        <dbReference type="Proteomes" id="UP000531216"/>
    </source>
</evidence>